<name>A0ABN7UMZ6_GIGMA</name>
<reference evidence="1 2" key="1">
    <citation type="submission" date="2021-06" db="EMBL/GenBank/DDBJ databases">
        <authorList>
            <person name="Kallberg Y."/>
            <person name="Tangrot J."/>
            <person name="Rosling A."/>
        </authorList>
    </citation>
    <scope>NUCLEOTIDE SEQUENCE [LARGE SCALE GENOMIC DNA]</scope>
    <source>
        <strain evidence="1 2">120-4 pot B 10/14</strain>
    </source>
</reference>
<evidence type="ECO:0000313" key="1">
    <source>
        <dbReference type="EMBL" id="CAG8636640.1"/>
    </source>
</evidence>
<proteinExistence type="predicted"/>
<protein>
    <submittedName>
        <fullName evidence="1">5985_t:CDS:1</fullName>
    </submittedName>
</protein>
<keyword evidence="2" id="KW-1185">Reference proteome</keyword>
<dbReference type="EMBL" id="CAJVQB010004472">
    <property type="protein sequence ID" value="CAG8636640.1"/>
    <property type="molecule type" value="Genomic_DNA"/>
</dbReference>
<organism evidence="1 2">
    <name type="scientific">Gigaspora margarita</name>
    <dbReference type="NCBI Taxonomy" id="4874"/>
    <lineage>
        <taxon>Eukaryota</taxon>
        <taxon>Fungi</taxon>
        <taxon>Fungi incertae sedis</taxon>
        <taxon>Mucoromycota</taxon>
        <taxon>Glomeromycotina</taxon>
        <taxon>Glomeromycetes</taxon>
        <taxon>Diversisporales</taxon>
        <taxon>Gigasporaceae</taxon>
        <taxon>Gigaspora</taxon>
    </lineage>
</organism>
<accession>A0ABN7UMZ6</accession>
<gene>
    <name evidence="1" type="ORF">GMARGA_LOCUS8619</name>
</gene>
<sequence>MCQFAAPELLTMTHTSVNFEDNLFKKIFDANELSLDTNTLNAFVAAHKTPCGFIHSRTRIQCDGKPKLEQHYQREDDTSEPNYFIGCEKFKNDERGHRYQSLSGRINIQYLKRFFQEHTYYNDGITEEISSSVQHCYLVHPFTYVHITENNQVAQGLIEKKQGCPVRFWHYVPENLEECPYIIIMSRYTHNYPPPPPSKIPVAIQNDLKKYNR</sequence>
<evidence type="ECO:0000313" key="2">
    <source>
        <dbReference type="Proteomes" id="UP000789901"/>
    </source>
</evidence>
<comment type="caution">
    <text evidence="1">The sequence shown here is derived from an EMBL/GenBank/DDBJ whole genome shotgun (WGS) entry which is preliminary data.</text>
</comment>
<dbReference type="Proteomes" id="UP000789901">
    <property type="component" value="Unassembled WGS sequence"/>
</dbReference>